<dbReference type="FunFam" id="3.40.50.720:FF:000084">
    <property type="entry name" value="Short-chain dehydrogenase reductase"/>
    <property type="match status" value="1"/>
</dbReference>
<dbReference type="CDD" id="cd05233">
    <property type="entry name" value="SDR_c"/>
    <property type="match status" value="1"/>
</dbReference>
<evidence type="ECO:0000256" key="2">
    <source>
        <dbReference type="ARBA" id="ARBA00023002"/>
    </source>
</evidence>
<comment type="similarity">
    <text evidence="1">Belongs to the short-chain dehydrogenases/reductases (SDR) family.</text>
</comment>
<keyword evidence="4" id="KW-1185">Reference proteome</keyword>
<dbReference type="EC" id="1.1.1.47" evidence="3"/>
<dbReference type="GO" id="GO:0047936">
    <property type="term" value="F:glucose 1-dehydrogenase [NAD(P)+] activity"/>
    <property type="evidence" value="ECO:0007669"/>
    <property type="project" value="UniProtKB-EC"/>
</dbReference>
<dbReference type="InterPro" id="IPR036291">
    <property type="entry name" value="NAD(P)-bd_dom_sf"/>
</dbReference>
<keyword evidence="2 3" id="KW-0560">Oxidoreductase</keyword>
<dbReference type="Pfam" id="PF13561">
    <property type="entry name" value="adh_short_C2"/>
    <property type="match status" value="1"/>
</dbReference>
<evidence type="ECO:0000256" key="1">
    <source>
        <dbReference type="ARBA" id="ARBA00006484"/>
    </source>
</evidence>
<protein>
    <submittedName>
        <fullName evidence="3">Glucose 1-dehydrogenase</fullName>
        <ecNumber evidence="3">1.1.1.47</ecNumber>
    </submittedName>
</protein>
<dbReference type="PRINTS" id="PR00081">
    <property type="entry name" value="GDHRDH"/>
</dbReference>
<sequence length="252" mass="26289">MDLELQDKVAFVTGGGSGIGRAACLIFAREGAKVAVVDFSEEAGRETVCLITAEGGDAIFVKANIRSEAEIANAVASTVTAFGGLDCAFNNAGHRGLETDVVQCTDEEWDMMMETNVTSIRRCMKYQIPAMLKRGGGAIVNTSSGAGLFARQHMVAYTTSKHAVVGITKSAAIDFGPLSIRVNALHPGATITPMLMSAAPDRDLSPIAAKIPLRRLGTAEEQADAAVWLCSARAGFVNGASIVIDGGVAAQR</sequence>
<dbReference type="AlphaFoldDB" id="A0A3A3G956"/>
<dbReference type="PANTHER" id="PTHR24321">
    <property type="entry name" value="DEHYDROGENASES, SHORT CHAIN"/>
    <property type="match status" value="1"/>
</dbReference>
<accession>A0A3A3G956</accession>
<proteinExistence type="inferred from homology"/>
<dbReference type="InterPro" id="IPR002347">
    <property type="entry name" value="SDR_fam"/>
</dbReference>
<dbReference type="PANTHER" id="PTHR24321:SF8">
    <property type="entry name" value="ESTRADIOL 17-BETA-DEHYDROGENASE 8-RELATED"/>
    <property type="match status" value="1"/>
</dbReference>
<dbReference type="RefSeq" id="WP_119786601.1">
    <property type="nucleotide sequence ID" value="NZ_QYUQ01000002.1"/>
</dbReference>
<dbReference type="Proteomes" id="UP000266327">
    <property type="component" value="Unassembled WGS sequence"/>
</dbReference>
<reference evidence="4" key="1">
    <citation type="submission" date="2018-09" db="EMBL/GenBank/DDBJ databases">
        <authorList>
            <person name="Zhu H."/>
        </authorList>
    </citation>
    <scope>NUCLEOTIDE SEQUENCE [LARGE SCALE GENOMIC DNA]</scope>
    <source>
        <strain evidence="4">K1S02-23</strain>
    </source>
</reference>
<dbReference type="SUPFAM" id="SSF51735">
    <property type="entry name" value="NAD(P)-binding Rossmann-fold domains"/>
    <property type="match status" value="1"/>
</dbReference>
<dbReference type="PRINTS" id="PR00080">
    <property type="entry name" value="SDRFAMILY"/>
</dbReference>
<comment type="caution">
    <text evidence="3">The sequence shown here is derived from an EMBL/GenBank/DDBJ whole genome shotgun (WGS) entry which is preliminary data.</text>
</comment>
<dbReference type="EMBL" id="QYUQ01000002">
    <property type="protein sequence ID" value="RJG03102.1"/>
    <property type="molecule type" value="Genomic_DNA"/>
</dbReference>
<evidence type="ECO:0000313" key="4">
    <source>
        <dbReference type="Proteomes" id="UP000266327"/>
    </source>
</evidence>
<organism evidence="3 4">
    <name type="scientific">Noviherbaspirillum sedimenti</name>
    <dbReference type="NCBI Taxonomy" id="2320865"/>
    <lineage>
        <taxon>Bacteria</taxon>
        <taxon>Pseudomonadati</taxon>
        <taxon>Pseudomonadota</taxon>
        <taxon>Betaproteobacteria</taxon>
        <taxon>Burkholderiales</taxon>
        <taxon>Oxalobacteraceae</taxon>
        <taxon>Noviherbaspirillum</taxon>
    </lineage>
</organism>
<dbReference type="Gene3D" id="3.40.50.720">
    <property type="entry name" value="NAD(P)-binding Rossmann-like Domain"/>
    <property type="match status" value="1"/>
</dbReference>
<dbReference type="OrthoDB" id="6823797at2"/>
<dbReference type="PROSITE" id="PS00061">
    <property type="entry name" value="ADH_SHORT"/>
    <property type="match status" value="1"/>
</dbReference>
<dbReference type="NCBIfam" id="NF005559">
    <property type="entry name" value="PRK07231.1"/>
    <property type="match status" value="1"/>
</dbReference>
<gene>
    <name evidence="3" type="ORF">D3878_17195</name>
</gene>
<dbReference type="InterPro" id="IPR020904">
    <property type="entry name" value="Sc_DH/Rdtase_CS"/>
</dbReference>
<name>A0A3A3G956_9BURK</name>
<evidence type="ECO:0000313" key="3">
    <source>
        <dbReference type="EMBL" id="RJG03102.1"/>
    </source>
</evidence>